<name>A0A0P0VI85_ORYSJ</name>
<evidence type="ECO:0000313" key="3">
    <source>
        <dbReference type="Proteomes" id="UP000059680"/>
    </source>
</evidence>
<keyword evidence="3" id="KW-1185">Reference proteome</keyword>
<gene>
    <name evidence="2" type="ordered locus">Os02g0324000</name>
    <name evidence="2" type="ORF">OSNPB_020324000</name>
</gene>
<dbReference type="Proteomes" id="UP000059680">
    <property type="component" value="Chromosome 2"/>
</dbReference>
<reference evidence="2 3" key="2">
    <citation type="journal article" date="2013" name="Plant Cell Physiol.">
        <title>Rice Annotation Project Database (RAP-DB): an integrative and interactive database for rice genomics.</title>
        <authorList>
            <person name="Sakai H."/>
            <person name="Lee S.S."/>
            <person name="Tanaka T."/>
            <person name="Numa H."/>
            <person name="Kim J."/>
            <person name="Kawahara Y."/>
            <person name="Wakimoto H."/>
            <person name="Yang C.C."/>
            <person name="Iwamoto M."/>
            <person name="Abe T."/>
            <person name="Yamada Y."/>
            <person name="Muto A."/>
            <person name="Inokuchi H."/>
            <person name="Ikemura T."/>
            <person name="Matsumoto T."/>
            <person name="Sasaki T."/>
            <person name="Itoh T."/>
        </authorList>
    </citation>
    <scope>NUCLEOTIDE SEQUENCE [LARGE SCALE GENOMIC DNA]</scope>
    <source>
        <strain evidence="3">cv. Nipponbare</strain>
    </source>
</reference>
<feature type="region of interest" description="Disordered" evidence="1">
    <location>
        <begin position="22"/>
        <end position="42"/>
    </location>
</feature>
<reference evidence="3" key="1">
    <citation type="journal article" date="2005" name="Nature">
        <title>The map-based sequence of the rice genome.</title>
        <authorList>
            <consortium name="International rice genome sequencing project (IRGSP)"/>
            <person name="Matsumoto T."/>
            <person name="Wu J."/>
            <person name="Kanamori H."/>
            <person name="Katayose Y."/>
            <person name="Fujisawa M."/>
            <person name="Namiki N."/>
            <person name="Mizuno H."/>
            <person name="Yamamoto K."/>
            <person name="Antonio B.A."/>
            <person name="Baba T."/>
            <person name="Sakata K."/>
            <person name="Nagamura Y."/>
            <person name="Aoki H."/>
            <person name="Arikawa K."/>
            <person name="Arita K."/>
            <person name="Bito T."/>
            <person name="Chiden Y."/>
            <person name="Fujitsuka N."/>
            <person name="Fukunaka R."/>
            <person name="Hamada M."/>
            <person name="Harada C."/>
            <person name="Hayashi A."/>
            <person name="Hijishita S."/>
            <person name="Honda M."/>
            <person name="Hosokawa S."/>
            <person name="Ichikawa Y."/>
            <person name="Idonuma A."/>
            <person name="Iijima M."/>
            <person name="Ikeda M."/>
            <person name="Ikeno M."/>
            <person name="Ito K."/>
            <person name="Ito S."/>
            <person name="Ito T."/>
            <person name="Ito Y."/>
            <person name="Ito Y."/>
            <person name="Iwabuchi A."/>
            <person name="Kamiya K."/>
            <person name="Karasawa W."/>
            <person name="Kurita K."/>
            <person name="Katagiri S."/>
            <person name="Kikuta A."/>
            <person name="Kobayashi H."/>
            <person name="Kobayashi N."/>
            <person name="Machita K."/>
            <person name="Maehara T."/>
            <person name="Masukawa M."/>
            <person name="Mizubayashi T."/>
            <person name="Mukai Y."/>
            <person name="Nagasaki H."/>
            <person name="Nagata Y."/>
            <person name="Naito S."/>
            <person name="Nakashima M."/>
            <person name="Nakama Y."/>
            <person name="Nakamichi Y."/>
            <person name="Nakamura M."/>
            <person name="Meguro A."/>
            <person name="Negishi M."/>
            <person name="Ohta I."/>
            <person name="Ohta T."/>
            <person name="Okamoto M."/>
            <person name="Ono N."/>
            <person name="Saji S."/>
            <person name="Sakaguchi M."/>
            <person name="Sakai K."/>
            <person name="Shibata M."/>
            <person name="Shimokawa T."/>
            <person name="Song J."/>
            <person name="Takazaki Y."/>
            <person name="Terasawa K."/>
            <person name="Tsugane M."/>
            <person name="Tsuji K."/>
            <person name="Ueda S."/>
            <person name="Waki K."/>
            <person name="Yamagata H."/>
            <person name="Yamamoto M."/>
            <person name="Yamamoto S."/>
            <person name="Yamane H."/>
            <person name="Yoshiki S."/>
            <person name="Yoshihara R."/>
            <person name="Yukawa K."/>
            <person name="Zhong H."/>
            <person name="Yano M."/>
            <person name="Yuan Q."/>
            <person name="Ouyang S."/>
            <person name="Liu J."/>
            <person name="Jones K.M."/>
            <person name="Gansberger K."/>
            <person name="Moffat K."/>
            <person name="Hill J."/>
            <person name="Bera J."/>
            <person name="Fadrosh D."/>
            <person name="Jin S."/>
            <person name="Johri S."/>
            <person name="Kim M."/>
            <person name="Overton L."/>
            <person name="Reardon M."/>
            <person name="Tsitrin T."/>
            <person name="Vuong H."/>
            <person name="Weaver B."/>
            <person name="Ciecko A."/>
            <person name="Tallon L."/>
            <person name="Jackson J."/>
            <person name="Pai G."/>
            <person name="Aken S.V."/>
            <person name="Utterback T."/>
            <person name="Reidmuller S."/>
            <person name="Feldblyum T."/>
            <person name="Hsiao J."/>
            <person name="Zismann V."/>
            <person name="Iobst S."/>
            <person name="de Vazeille A.R."/>
            <person name="Buell C.R."/>
            <person name="Ying K."/>
            <person name="Li Y."/>
            <person name="Lu T."/>
            <person name="Huang Y."/>
            <person name="Zhao Q."/>
            <person name="Feng Q."/>
            <person name="Zhang L."/>
            <person name="Zhu J."/>
            <person name="Weng Q."/>
            <person name="Mu J."/>
            <person name="Lu Y."/>
            <person name="Fan D."/>
            <person name="Liu Y."/>
            <person name="Guan J."/>
            <person name="Zhang Y."/>
            <person name="Yu S."/>
            <person name="Liu X."/>
            <person name="Zhang Y."/>
            <person name="Hong G."/>
            <person name="Han B."/>
            <person name="Choisne N."/>
            <person name="Demange N."/>
            <person name="Orjeda G."/>
            <person name="Samain S."/>
            <person name="Cattolico L."/>
            <person name="Pelletier E."/>
            <person name="Couloux A."/>
            <person name="Segurens B."/>
            <person name="Wincker P."/>
            <person name="D'Hont A."/>
            <person name="Scarpelli C."/>
            <person name="Weissenbach J."/>
            <person name="Salanoubat M."/>
            <person name="Quetier F."/>
            <person name="Yu Y."/>
            <person name="Kim H.R."/>
            <person name="Rambo T."/>
            <person name="Currie J."/>
            <person name="Collura K."/>
            <person name="Luo M."/>
            <person name="Yang T."/>
            <person name="Ammiraju J.S.S."/>
            <person name="Engler F."/>
            <person name="Soderlund C."/>
            <person name="Wing R.A."/>
            <person name="Palmer L.E."/>
            <person name="de la Bastide M."/>
            <person name="Spiegel L."/>
            <person name="Nascimento L."/>
            <person name="Zutavern T."/>
            <person name="O'Shaughnessy A."/>
            <person name="Dike S."/>
            <person name="Dedhia N."/>
            <person name="Preston R."/>
            <person name="Balija V."/>
            <person name="McCombie W.R."/>
            <person name="Chow T."/>
            <person name="Chen H."/>
            <person name="Chung M."/>
            <person name="Chen C."/>
            <person name="Shaw J."/>
            <person name="Wu H."/>
            <person name="Hsiao K."/>
            <person name="Chao Y."/>
            <person name="Chu M."/>
            <person name="Cheng C."/>
            <person name="Hour A."/>
            <person name="Lee P."/>
            <person name="Lin S."/>
            <person name="Lin Y."/>
            <person name="Liou J."/>
            <person name="Liu S."/>
            <person name="Hsing Y."/>
            <person name="Raghuvanshi S."/>
            <person name="Mohanty A."/>
            <person name="Bharti A.K."/>
            <person name="Gaur A."/>
            <person name="Gupta V."/>
            <person name="Kumar D."/>
            <person name="Ravi V."/>
            <person name="Vij S."/>
            <person name="Kapur A."/>
            <person name="Khurana P."/>
            <person name="Khurana P."/>
            <person name="Khurana J.P."/>
            <person name="Tyagi A.K."/>
            <person name="Gaikwad K."/>
            <person name="Singh A."/>
            <person name="Dalal V."/>
            <person name="Srivastava S."/>
            <person name="Dixit A."/>
            <person name="Pal A.K."/>
            <person name="Ghazi I.A."/>
            <person name="Yadav M."/>
            <person name="Pandit A."/>
            <person name="Bhargava A."/>
            <person name="Sureshbabu K."/>
            <person name="Batra K."/>
            <person name="Sharma T.R."/>
            <person name="Mohapatra T."/>
            <person name="Singh N.K."/>
            <person name="Messing J."/>
            <person name="Nelson A.B."/>
            <person name="Fuks G."/>
            <person name="Kavchok S."/>
            <person name="Keizer G."/>
            <person name="Linton E."/>
            <person name="Llaca V."/>
            <person name="Song R."/>
            <person name="Tanyolac B."/>
            <person name="Young S."/>
            <person name="Ho-Il K."/>
            <person name="Hahn J.H."/>
            <person name="Sangsakoo G."/>
            <person name="Vanavichit A."/>
            <person name="de Mattos Luiz.A.T."/>
            <person name="Zimmer P.D."/>
            <person name="Malone G."/>
            <person name="Dellagostin O."/>
            <person name="de Oliveira A.C."/>
            <person name="Bevan M."/>
            <person name="Bancroft I."/>
            <person name="Minx P."/>
            <person name="Cordum H."/>
            <person name="Wilson R."/>
            <person name="Cheng Z."/>
            <person name="Jin W."/>
            <person name="Jiang J."/>
            <person name="Leong S.A."/>
            <person name="Iwama H."/>
            <person name="Gojobori T."/>
            <person name="Itoh T."/>
            <person name="Niimura Y."/>
            <person name="Fujii Y."/>
            <person name="Habara T."/>
            <person name="Sakai H."/>
            <person name="Sato Y."/>
            <person name="Wilson G."/>
            <person name="Kumar K."/>
            <person name="McCouch S."/>
            <person name="Juretic N."/>
            <person name="Hoen D."/>
            <person name="Wright S."/>
            <person name="Bruskiewich R."/>
            <person name="Bureau T."/>
            <person name="Miyao A."/>
            <person name="Hirochika H."/>
            <person name="Nishikawa T."/>
            <person name="Kadowaki K."/>
            <person name="Sugiura M."/>
            <person name="Burr B."/>
            <person name="Sasaki T."/>
        </authorList>
    </citation>
    <scope>NUCLEOTIDE SEQUENCE [LARGE SCALE GENOMIC DNA]</scope>
    <source>
        <strain evidence="3">cv. Nipponbare</strain>
    </source>
</reference>
<sequence length="181" mass="18993">MHAILAGASRCPAGNTCTRRPGDLGCNTSASGKSARPEEETIVGEEQDVAAPCMHVGMVFISREDAGCTAIAGVAGSTDSLTSSVSLRQDRRHLFDGRATGGASTGHCEVTEMLGRRHLAGRGLFSAEDAAPSVHDTFTRHAGVTLTPTITVSRSPASTARWQNPYKYNAVDCPTAIDDDF</sequence>
<dbReference type="EMBL" id="AP014958">
    <property type="protein sequence ID" value="BAS78395.1"/>
    <property type="molecule type" value="Genomic_DNA"/>
</dbReference>
<protein>
    <submittedName>
        <fullName evidence="2">Os02g0324000 protein</fullName>
    </submittedName>
</protein>
<accession>A0A0P0VI85</accession>
<dbReference type="AlphaFoldDB" id="A0A0P0VI85"/>
<dbReference type="InParanoid" id="A0A0P0VI85"/>
<evidence type="ECO:0000313" key="2">
    <source>
        <dbReference type="EMBL" id="BAS78395.1"/>
    </source>
</evidence>
<evidence type="ECO:0000256" key="1">
    <source>
        <dbReference type="SAM" id="MobiDB-lite"/>
    </source>
</evidence>
<organism evidence="2 3">
    <name type="scientific">Oryza sativa subsp. japonica</name>
    <name type="common">Rice</name>
    <dbReference type="NCBI Taxonomy" id="39947"/>
    <lineage>
        <taxon>Eukaryota</taxon>
        <taxon>Viridiplantae</taxon>
        <taxon>Streptophyta</taxon>
        <taxon>Embryophyta</taxon>
        <taxon>Tracheophyta</taxon>
        <taxon>Spermatophyta</taxon>
        <taxon>Magnoliopsida</taxon>
        <taxon>Liliopsida</taxon>
        <taxon>Poales</taxon>
        <taxon>Poaceae</taxon>
        <taxon>BOP clade</taxon>
        <taxon>Oryzoideae</taxon>
        <taxon>Oryzeae</taxon>
        <taxon>Oryzinae</taxon>
        <taxon>Oryza</taxon>
        <taxon>Oryza sativa</taxon>
    </lineage>
</organism>
<reference evidence="2 3" key="3">
    <citation type="journal article" date="2013" name="Rice">
        <title>Improvement of the Oryza sativa Nipponbare reference genome using next generation sequence and optical map data.</title>
        <authorList>
            <person name="Kawahara Y."/>
            <person name="de la Bastide M."/>
            <person name="Hamilton J.P."/>
            <person name="Kanamori H."/>
            <person name="McCombie W.R."/>
            <person name="Ouyang S."/>
            <person name="Schwartz D.C."/>
            <person name="Tanaka T."/>
            <person name="Wu J."/>
            <person name="Zhou S."/>
            <person name="Childs K.L."/>
            <person name="Davidson R.M."/>
            <person name="Lin H."/>
            <person name="Quesada-Ocampo L."/>
            <person name="Vaillancourt B."/>
            <person name="Sakai H."/>
            <person name="Lee S.S."/>
            <person name="Kim J."/>
            <person name="Numa H."/>
            <person name="Itoh T."/>
            <person name="Buell C.R."/>
            <person name="Matsumoto T."/>
        </authorList>
    </citation>
    <scope>NUCLEOTIDE SEQUENCE [LARGE SCALE GENOMIC DNA]</scope>
    <source>
        <strain evidence="3">cv. Nipponbare</strain>
    </source>
</reference>
<proteinExistence type="predicted"/>
<dbReference type="PaxDb" id="39947-A0A0P0VI85"/>